<keyword evidence="8" id="KW-1185">Reference proteome</keyword>
<comment type="subunit">
    <text evidence="2">Heterodimer of an alpha and a beta subunit.</text>
</comment>
<keyword evidence="5" id="KW-0249">Electron transport</keyword>
<dbReference type="RefSeq" id="WP_378113469.1">
    <property type="nucleotide sequence ID" value="NZ_JBHSNC010000054.1"/>
</dbReference>
<evidence type="ECO:0000256" key="1">
    <source>
        <dbReference type="ARBA" id="ARBA00007557"/>
    </source>
</evidence>
<dbReference type="InterPro" id="IPR014730">
    <property type="entry name" value="ETF_a/b_N"/>
</dbReference>
<dbReference type="SUPFAM" id="SSF52402">
    <property type="entry name" value="Adenine nucleotide alpha hydrolases-like"/>
    <property type="match status" value="1"/>
</dbReference>
<feature type="domain" description="Electron transfer flavoprotein alpha/beta-subunit N-terminal" evidence="6">
    <location>
        <begin position="20"/>
        <end position="208"/>
    </location>
</feature>
<gene>
    <name evidence="7" type="ORF">ACFPQ4_18980</name>
</gene>
<protein>
    <recommendedName>
        <fullName evidence="3">Electron transfer flavoprotein subunit beta</fullName>
    </recommendedName>
</protein>
<dbReference type="SMART" id="SM00893">
    <property type="entry name" value="ETF"/>
    <property type="match status" value="1"/>
</dbReference>
<dbReference type="PANTHER" id="PTHR21294:SF8">
    <property type="entry name" value="ELECTRON TRANSFER FLAVOPROTEIN SUBUNIT BETA"/>
    <property type="match status" value="1"/>
</dbReference>
<comment type="caution">
    <text evidence="7">The sequence shown here is derived from an EMBL/GenBank/DDBJ whole genome shotgun (WGS) entry which is preliminary data.</text>
</comment>
<dbReference type="EMBL" id="JBHSNC010000054">
    <property type="protein sequence ID" value="MFC5531509.1"/>
    <property type="molecule type" value="Genomic_DNA"/>
</dbReference>
<dbReference type="PIRSF" id="PIRSF000090">
    <property type="entry name" value="Beta-ETF"/>
    <property type="match status" value="1"/>
</dbReference>
<evidence type="ECO:0000256" key="5">
    <source>
        <dbReference type="ARBA" id="ARBA00022982"/>
    </source>
</evidence>
<evidence type="ECO:0000313" key="8">
    <source>
        <dbReference type="Proteomes" id="UP001596108"/>
    </source>
</evidence>
<dbReference type="InterPro" id="IPR012255">
    <property type="entry name" value="ETF_b"/>
</dbReference>
<dbReference type="Proteomes" id="UP001596108">
    <property type="component" value="Unassembled WGS sequence"/>
</dbReference>
<reference evidence="8" key="1">
    <citation type="journal article" date="2019" name="Int. J. Syst. Evol. Microbiol.">
        <title>The Global Catalogue of Microorganisms (GCM) 10K type strain sequencing project: providing services to taxonomists for standard genome sequencing and annotation.</title>
        <authorList>
            <consortium name="The Broad Institute Genomics Platform"/>
            <consortium name="The Broad Institute Genome Sequencing Center for Infectious Disease"/>
            <person name="Wu L."/>
            <person name="Ma J."/>
        </authorList>
    </citation>
    <scope>NUCLEOTIDE SEQUENCE [LARGE SCALE GENOMIC DNA]</scope>
    <source>
        <strain evidence="8">CGMCC 1.18578</strain>
    </source>
</reference>
<dbReference type="InterPro" id="IPR033948">
    <property type="entry name" value="ETF_beta_N"/>
</dbReference>
<proteinExistence type="inferred from homology"/>
<evidence type="ECO:0000313" key="7">
    <source>
        <dbReference type="EMBL" id="MFC5531509.1"/>
    </source>
</evidence>
<evidence type="ECO:0000259" key="6">
    <source>
        <dbReference type="SMART" id="SM00893"/>
    </source>
</evidence>
<comment type="similarity">
    <text evidence="1">Belongs to the ETF beta-subunit/FixA family.</text>
</comment>
<keyword evidence="4" id="KW-0813">Transport</keyword>
<evidence type="ECO:0000256" key="4">
    <source>
        <dbReference type="ARBA" id="ARBA00022448"/>
    </source>
</evidence>
<organism evidence="7 8">
    <name type="scientific">Cohnella yongneupensis</name>
    <dbReference type="NCBI Taxonomy" id="425006"/>
    <lineage>
        <taxon>Bacteria</taxon>
        <taxon>Bacillati</taxon>
        <taxon>Bacillota</taxon>
        <taxon>Bacilli</taxon>
        <taxon>Bacillales</taxon>
        <taxon>Paenibacillaceae</taxon>
        <taxon>Cohnella</taxon>
    </lineage>
</organism>
<dbReference type="InterPro" id="IPR014729">
    <property type="entry name" value="Rossmann-like_a/b/a_fold"/>
</dbReference>
<dbReference type="Pfam" id="PF01012">
    <property type="entry name" value="ETF"/>
    <property type="match status" value="1"/>
</dbReference>
<sequence>MDIAVLIKSVIATDEPIRVVQGAIDQNAKRTINPYDEYALEEALRIKETLGGTVTVISIGGDVTVEALRTALAMGAEEAVWIHAETDRLDEYAVSKMLAGAVGVKTYDLVFAGHLSVDNGAGQVAIRVAELLGWPHAGAITACRIEGRVAHVTRDAEGDSESWEVPLPAVLTAQQGLNEPRYPALAGIMKAKRKPLAELGLDALGGAIAPRAERLACEAQPARPAGRKLSGTPKEQAAELLALLRDEAKVLERR</sequence>
<evidence type="ECO:0000256" key="3">
    <source>
        <dbReference type="ARBA" id="ARBA00016797"/>
    </source>
</evidence>
<dbReference type="PANTHER" id="PTHR21294">
    <property type="entry name" value="ELECTRON TRANSFER FLAVOPROTEIN BETA-SUBUNIT"/>
    <property type="match status" value="1"/>
</dbReference>
<accession>A0ABW0R2P1</accession>
<evidence type="ECO:0000256" key="2">
    <source>
        <dbReference type="ARBA" id="ARBA00011355"/>
    </source>
</evidence>
<dbReference type="CDD" id="cd01714">
    <property type="entry name" value="ETF_beta"/>
    <property type="match status" value="1"/>
</dbReference>
<dbReference type="Gene3D" id="3.40.50.620">
    <property type="entry name" value="HUPs"/>
    <property type="match status" value="1"/>
</dbReference>
<name>A0ABW0R2P1_9BACL</name>